<dbReference type="PANTHER" id="PTHR10587:SF133">
    <property type="entry name" value="CHITIN DEACETYLASE 1-RELATED"/>
    <property type="match status" value="1"/>
</dbReference>
<dbReference type="Gene3D" id="3.20.20.370">
    <property type="entry name" value="Glycoside hydrolase/deacetylase"/>
    <property type="match status" value="1"/>
</dbReference>
<dbReference type="Pfam" id="PF13517">
    <property type="entry name" value="FG-GAP_3"/>
    <property type="match status" value="2"/>
</dbReference>
<gene>
    <name evidence="6" type="ORF">N864_01790</name>
</gene>
<protein>
    <recommendedName>
        <fullName evidence="5">NodB homology domain-containing protein</fullName>
    </recommendedName>
</protein>
<proteinExistence type="predicted"/>
<dbReference type="PROSITE" id="PS51318">
    <property type="entry name" value="TAT"/>
    <property type="match status" value="1"/>
</dbReference>
<feature type="chain" id="PRO_5004924403" description="NodB homology domain-containing protein" evidence="4">
    <location>
        <begin position="36"/>
        <end position="520"/>
    </location>
</feature>
<dbReference type="GO" id="GO:0016810">
    <property type="term" value="F:hydrolase activity, acting on carbon-nitrogen (but not peptide) bonds"/>
    <property type="evidence" value="ECO:0007669"/>
    <property type="project" value="InterPro"/>
</dbReference>
<dbReference type="SUPFAM" id="SSF88713">
    <property type="entry name" value="Glycoside hydrolase/deacetylase"/>
    <property type="match status" value="1"/>
</dbReference>
<keyword evidence="2 4" id="KW-0732">Signal</keyword>
<sequence length="520" mass="55044">MRRSDRRARRTATVLAAGAALAAVGVGAHPGAATAASCNSPLAGRTTQVAPGSGKTVALTFDDDRKEWMPAILNILRRNNVRATFFVTGRYASEMPTIMQRAAADGHLIANHTWHHDYPSSANGNWSVSYLTNEITTTADLQQRTVGYRGCYFRPPGGFTNNVATVTKSQNMETVLWSTDTQDWKQPGYYSSSFQSSIVSRATTLTSADASHPVVLMHGGKASHEAESVVSSFRGNTVQSLQRVINWYRSHGYRFVAMDGTSGLAPMRGFSGDPLPDLLATTSGGDLRLYPGNGTGYVRSGVTIGTGWGGFNLVFSPGDFNGDGYADVLARTADGRLYLYTGTGAGRLHAGRQIGTGWNIYNQVIGAGDFSGDGNTDLLARTPAGDLYLYKGNGIGGWSGSRVQVGHGWSGYNLLLSAGDFTGDGAMDVIARTPGGALYLYRGNGIGGWSGSRTQIGSGWQAFSKVIGVRDLNNDGRADLVGITSAGRFYFYPGNGKGSFAGPGQVKGSGWLLQAVFAAN</sequence>
<dbReference type="PROSITE" id="PS51677">
    <property type="entry name" value="NODB"/>
    <property type="match status" value="1"/>
</dbReference>
<evidence type="ECO:0000256" key="2">
    <source>
        <dbReference type="ARBA" id="ARBA00022729"/>
    </source>
</evidence>
<accession>W9GHY3</accession>
<dbReference type="SUPFAM" id="SSF69318">
    <property type="entry name" value="Integrin alpha N-terminal domain"/>
    <property type="match status" value="1"/>
</dbReference>
<evidence type="ECO:0000256" key="3">
    <source>
        <dbReference type="ARBA" id="ARBA00022801"/>
    </source>
</evidence>
<dbReference type="Gene3D" id="2.40.128.340">
    <property type="match status" value="1"/>
</dbReference>
<dbReference type="InterPro" id="IPR013517">
    <property type="entry name" value="FG-GAP"/>
</dbReference>
<evidence type="ECO:0000313" key="7">
    <source>
        <dbReference type="Proteomes" id="UP000019494"/>
    </source>
</evidence>
<dbReference type="InterPro" id="IPR028994">
    <property type="entry name" value="Integrin_alpha_N"/>
</dbReference>
<comment type="caution">
    <text evidence="6">The sequence shown here is derived from an EMBL/GenBank/DDBJ whole genome shotgun (WGS) entry which is preliminary data.</text>
</comment>
<dbReference type="InterPro" id="IPR011330">
    <property type="entry name" value="Glyco_hydro/deAcase_b/a-brl"/>
</dbReference>
<evidence type="ECO:0000313" key="6">
    <source>
        <dbReference type="EMBL" id="EWT05841.1"/>
    </source>
</evidence>
<dbReference type="EMBL" id="AWQS01000083">
    <property type="protein sequence ID" value="EWT05841.1"/>
    <property type="molecule type" value="Genomic_DNA"/>
</dbReference>
<organism evidence="6 7">
    <name type="scientific">Intrasporangium chromatireducens Q5-1</name>
    <dbReference type="NCBI Taxonomy" id="584657"/>
    <lineage>
        <taxon>Bacteria</taxon>
        <taxon>Bacillati</taxon>
        <taxon>Actinomycetota</taxon>
        <taxon>Actinomycetes</taxon>
        <taxon>Micrococcales</taxon>
        <taxon>Intrasporangiaceae</taxon>
        <taxon>Intrasporangium</taxon>
    </lineage>
</organism>
<feature type="domain" description="NodB homology" evidence="5">
    <location>
        <begin position="55"/>
        <end position="256"/>
    </location>
</feature>
<evidence type="ECO:0000256" key="1">
    <source>
        <dbReference type="ARBA" id="ARBA00022723"/>
    </source>
</evidence>
<dbReference type="Proteomes" id="UP000019494">
    <property type="component" value="Unassembled WGS sequence"/>
</dbReference>
<dbReference type="AlphaFoldDB" id="W9GHY3"/>
<reference evidence="7" key="1">
    <citation type="submission" date="2013-08" db="EMBL/GenBank/DDBJ databases">
        <title>Intrasporangium oryzae NRRL B-24470.</title>
        <authorList>
            <person name="Liu H."/>
            <person name="Wang G."/>
        </authorList>
    </citation>
    <scope>NUCLEOTIDE SEQUENCE [LARGE SCALE GENOMIC DNA]</scope>
    <source>
        <strain evidence="7">Q5-1</strain>
    </source>
</reference>
<dbReference type="InterPro" id="IPR006311">
    <property type="entry name" value="TAT_signal"/>
</dbReference>
<keyword evidence="3" id="KW-0378">Hydrolase</keyword>
<dbReference type="GO" id="GO:0016020">
    <property type="term" value="C:membrane"/>
    <property type="evidence" value="ECO:0007669"/>
    <property type="project" value="TreeGrafter"/>
</dbReference>
<name>W9GHY3_9MICO</name>
<dbReference type="InterPro" id="IPR002509">
    <property type="entry name" value="NODB_dom"/>
</dbReference>
<dbReference type="CDD" id="cd10917">
    <property type="entry name" value="CE4_NodB_like_6s_7s"/>
    <property type="match status" value="1"/>
</dbReference>
<feature type="signal peptide" evidence="4">
    <location>
        <begin position="1"/>
        <end position="35"/>
    </location>
</feature>
<evidence type="ECO:0000256" key="4">
    <source>
        <dbReference type="SAM" id="SignalP"/>
    </source>
</evidence>
<dbReference type="Gene3D" id="2.130.10.130">
    <property type="entry name" value="Integrin alpha, N-terminal"/>
    <property type="match status" value="1"/>
</dbReference>
<keyword evidence="1" id="KW-0479">Metal-binding</keyword>
<dbReference type="PANTHER" id="PTHR10587">
    <property type="entry name" value="GLYCOSYL TRANSFERASE-RELATED"/>
    <property type="match status" value="1"/>
</dbReference>
<dbReference type="GO" id="GO:0005975">
    <property type="term" value="P:carbohydrate metabolic process"/>
    <property type="evidence" value="ECO:0007669"/>
    <property type="project" value="InterPro"/>
</dbReference>
<dbReference type="Pfam" id="PF01522">
    <property type="entry name" value="Polysacc_deac_1"/>
    <property type="match status" value="1"/>
</dbReference>
<dbReference type="GO" id="GO:0046872">
    <property type="term" value="F:metal ion binding"/>
    <property type="evidence" value="ECO:0007669"/>
    <property type="project" value="UniProtKB-KW"/>
</dbReference>
<keyword evidence="7" id="KW-1185">Reference proteome</keyword>
<dbReference type="InterPro" id="IPR050248">
    <property type="entry name" value="Polysacc_deacetylase_ArnD"/>
</dbReference>
<evidence type="ECO:0000259" key="5">
    <source>
        <dbReference type="PROSITE" id="PS51677"/>
    </source>
</evidence>